<reference evidence="1 2" key="1">
    <citation type="journal article" date="2024" name="Plant Biotechnol. J.">
        <title>Genome and CRISPR/Cas9 system of a widespread forest tree (Populus alba) in the world.</title>
        <authorList>
            <person name="Liu Y.J."/>
            <person name="Jiang P.F."/>
            <person name="Han X.M."/>
            <person name="Li X.Y."/>
            <person name="Wang H.M."/>
            <person name="Wang Y.J."/>
            <person name="Wang X.X."/>
            <person name="Zeng Q.Y."/>
        </authorList>
    </citation>
    <scope>NUCLEOTIDE SEQUENCE [LARGE SCALE GENOMIC DNA]</scope>
    <source>
        <strain evidence="2">cv. PAL-ZL1</strain>
    </source>
</reference>
<proteinExistence type="predicted"/>
<evidence type="ECO:0000313" key="1">
    <source>
        <dbReference type="EMBL" id="KAL3604650.1"/>
    </source>
</evidence>
<keyword evidence="2" id="KW-1185">Reference proteome</keyword>
<dbReference type="Proteomes" id="UP000309997">
    <property type="component" value="Unassembled WGS sequence"/>
</dbReference>
<gene>
    <name evidence="1" type="ORF">D5086_005509</name>
</gene>
<evidence type="ECO:0000313" key="2">
    <source>
        <dbReference type="Proteomes" id="UP000309997"/>
    </source>
</evidence>
<protein>
    <submittedName>
        <fullName evidence="1">Uncharacterized protein</fullName>
    </submittedName>
</protein>
<organism evidence="1 2">
    <name type="scientific">Populus alba</name>
    <name type="common">White poplar</name>
    <dbReference type="NCBI Taxonomy" id="43335"/>
    <lineage>
        <taxon>Eukaryota</taxon>
        <taxon>Viridiplantae</taxon>
        <taxon>Streptophyta</taxon>
        <taxon>Embryophyta</taxon>
        <taxon>Tracheophyta</taxon>
        <taxon>Spermatophyta</taxon>
        <taxon>Magnoliopsida</taxon>
        <taxon>eudicotyledons</taxon>
        <taxon>Gunneridae</taxon>
        <taxon>Pentapetalae</taxon>
        <taxon>rosids</taxon>
        <taxon>fabids</taxon>
        <taxon>Malpighiales</taxon>
        <taxon>Salicaceae</taxon>
        <taxon>Saliceae</taxon>
        <taxon>Populus</taxon>
    </lineage>
</organism>
<dbReference type="EMBL" id="RCHU02000002">
    <property type="protein sequence ID" value="KAL3604650.1"/>
    <property type="molecule type" value="Genomic_DNA"/>
</dbReference>
<accession>A0ACC4CTG9</accession>
<sequence length="225" mass="23773">MALEEGQNGGAEKVAAEVSFKSFKPQLFVEASKANDAVQFYKTAFGAVETCRTTQPKRKADQELPHIVSAQLQLAGSTFVVSGLSDDSASYVFLSLSLLTFMLLKMASVLSDLTVWTKAGGTLFAMCLETEDLEAAVAKAVAAGAVAEGGIVEGEGACCCAERVTTVKDPYGFVWQFCSPADECGANNFGVYFSSIVSAMVAARTSGSDMAKIVKLTWVELALSR</sequence>
<comment type="caution">
    <text evidence="1">The sequence shown here is derived from an EMBL/GenBank/DDBJ whole genome shotgun (WGS) entry which is preliminary data.</text>
</comment>
<name>A0ACC4CTG9_POPAL</name>